<proteinExistence type="predicted"/>
<organism evidence="2">
    <name type="scientific">Streptomyces sp. R33</name>
    <dbReference type="NCBI Taxonomy" id="3238629"/>
    <lineage>
        <taxon>Bacteria</taxon>
        <taxon>Bacillati</taxon>
        <taxon>Actinomycetota</taxon>
        <taxon>Actinomycetes</taxon>
        <taxon>Kitasatosporales</taxon>
        <taxon>Streptomycetaceae</taxon>
        <taxon>Streptomyces</taxon>
    </lineage>
</organism>
<feature type="region of interest" description="Disordered" evidence="1">
    <location>
        <begin position="111"/>
        <end position="136"/>
    </location>
</feature>
<evidence type="ECO:0000313" key="2">
    <source>
        <dbReference type="EMBL" id="XDV68313.1"/>
    </source>
</evidence>
<dbReference type="RefSeq" id="WP_369779850.1">
    <property type="nucleotide sequence ID" value="NZ_CP165727.1"/>
</dbReference>
<reference evidence="2" key="1">
    <citation type="submission" date="2024-08" db="EMBL/GenBank/DDBJ databases">
        <authorList>
            <person name="Yu S.T."/>
        </authorList>
    </citation>
    <scope>NUCLEOTIDE SEQUENCE</scope>
    <source>
        <strain evidence="2">R33</strain>
    </source>
</reference>
<accession>A0AB39YE97</accession>
<protein>
    <submittedName>
        <fullName evidence="2">Uncharacterized protein</fullName>
    </submittedName>
</protein>
<dbReference type="EMBL" id="CP165727">
    <property type="protein sequence ID" value="XDV68313.1"/>
    <property type="molecule type" value="Genomic_DNA"/>
</dbReference>
<dbReference type="AlphaFoldDB" id="A0AB39YE97"/>
<sequence>MGLDITVLMVDWEHLARIPADDRVKVLGDAACPDFCCEVCEDADYAVTGGWVWQRQVSWCAEYRFHGTTGSYAWHPRLGNAWEEVRTSVAPELRDALDHFLRGLFWEDPDDLTGTDPTAAAEEQRPAARGFPDDPAPWRPRVRLLSAPDEVSELARSWQVAAPRLEELRGPFEAEAAGWAGRPTDFDAAAALLREWGDVATEAGARQWGLVGLPF</sequence>
<gene>
    <name evidence="2" type="ORF">AB5J51_38000</name>
</gene>
<name>A0AB39YE97_9ACTN</name>
<evidence type="ECO:0000256" key="1">
    <source>
        <dbReference type="SAM" id="MobiDB-lite"/>
    </source>
</evidence>